<dbReference type="InterPro" id="IPR036641">
    <property type="entry name" value="HPT_dom_sf"/>
</dbReference>
<name>A0A3A3EL39_9GAMM</name>
<evidence type="ECO:0000256" key="1">
    <source>
        <dbReference type="ARBA" id="ARBA00023012"/>
    </source>
</evidence>
<dbReference type="Pfam" id="PF01627">
    <property type="entry name" value="Hpt"/>
    <property type="match status" value="1"/>
</dbReference>
<dbReference type="InterPro" id="IPR008207">
    <property type="entry name" value="Sig_transdc_His_kin_Hpt_dom"/>
</dbReference>
<proteinExistence type="predicted"/>
<keyword evidence="1" id="KW-0902">Two-component regulatory system</keyword>
<dbReference type="SUPFAM" id="SSF47226">
    <property type="entry name" value="Histidine-containing phosphotransfer domain, HPT domain"/>
    <property type="match status" value="1"/>
</dbReference>
<evidence type="ECO:0000313" key="4">
    <source>
        <dbReference type="Proteomes" id="UP000265938"/>
    </source>
</evidence>
<accession>A0A3A3EL39</accession>
<dbReference type="RefSeq" id="WP_119851821.1">
    <property type="nucleotide sequence ID" value="NZ_QYSE01000001.1"/>
</dbReference>
<dbReference type="GO" id="GO:0000160">
    <property type="term" value="P:phosphorelay signal transduction system"/>
    <property type="evidence" value="ECO:0007669"/>
    <property type="project" value="UniProtKB-KW"/>
</dbReference>
<dbReference type="GO" id="GO:0004672">
    <property type="term" value="F:protein kinase activity"/>
    <property type="evidence" value="ECO:0007669"/>
    <property type="project" value="UniProtKB-ARBA"/>
</dbReference>
<sequence>MIDTATYAQLQQDVGDDLAKQLLQVYITESRQIVADLADATKQSEIEINAHSLKSSSRSYGALAVGGLAEQIEQKAKTSQYDDELQSLIALLQDQFAQTLTHAQSLIGTN</sequence>
<organism evidence="3 4">
    <name type="scientific">Pseudoalteromonas gelatinilytica</name>
    <dbReference type="NCBI Taxonomy" id="1703256"/>
    <lineage>
        <taxon>Bacteria</taxon>
        <taxon>Pseudomonadati</taxon>
        <taxon>Pseudomonadota</taxon>
        <taxon>Gammaproteobacteria</taxon>
        <taxon>Alteromonadales</taxon>
        <taxon>Pseudoalteromonadaceae</taxon>
        <taxon>Pseudoalteromonas</taxon>
    </lineage>
</organism>
<comment type="caution">
    <text evidence="3">The sequence shown here is derived from an EMBL/GenBank/DDBJ whole genome shotgun (WGS) entry which is preliminary data.</text>
</comment>
<reference evidence="3 4" key="1">
    <citation type="submission" date="2018-09" db="EMBL/GenBank/DDBJ databases">
        <title>Identification of marine bacteria producing industrial enzymes.</title>
        <authorList>
            <person name="Cheng T.H."/>
            <person name="Saidin J."/>
            <person name="Muhd D.D."/>
            <person name="Isa M.N.M."/>
            <person name="Bakar M.F.A."/>
            <person name="Ismail N."/>
        </authorList>
    </citation>
    <scope>NUCLEOTIDE SEQUENCE [LARGE SCALE GENOMIC DNA]</scope>
    <source>
        <strain evidence="3 4">MNAD 1.6</strain>
    </source>
</reference>
<gene>
    <name evidence="3" type="ORF">D4741_01805</name>
</gene>
<dbReference type="Proteomes" id="UP000265938">
    <property type="component" value="Unassembled WGS sequence"/>
</dbReference>
<evidence type="ECO:0000259" key="2">
    <source>
        <dbReference type="Pfam" id="PF01627"/>
    </source>
</evidence>
<feature type="domain" description="HPt" evidence="2">
    <location>
        <begin position="21"/>
        <end position="97"/>
    </location>
</feature>
<dbReference type="AlphaFoldDB" id="A0A3A3EL39"/>
<dbReference type="Gene3D" id="1.20.120.160">
    <property type="entry name" value="HPT domain"/>
    <property type="match status" value="1"/>
</dbReference>
<evidence type="ECO:0000313" key="3">
    <source>
        <dbReference type="EMBL" id="RJF36839.1"/>
    </source>
</evidence>
<dbReference type="EMBL" id="QYSE01000001">
    <property type="protein sequence ID" value="RJF36839.1"/>
    <property type="molecule type" value="Genomic_DNA"/>
</dbReference>
<protein>
    <submittedName>
        <fullName evidence="3">Hpt domain-containing protein</fullName>
    </submittedName>
</protein>